<protein>
    <submittedName>
        <fullName evidence="2">(African queen) hypothetical protein</fullName>
    </submittedName>
</protein>
<gene>
    <name evidence="2" type="ORF">DCHRY22_LOCUS11305</name>
</gene>
<feature type="region of interest" description="Disordered" evidence="1">
    <location>
        <begin position="165"/>
        <end position="186"/>
    </location>
</feature>
<name>A0A8J2R1L6_9NEOP</name>
<evidence type="ECO:0000313" key="2">
    <source>
        <dbReference type="EMBL" id="CAG9575388.1"/>
    </source>
</evidence>
<comment type="caution">
    <text evidence="2">The sequence shown here is derived from an EMBL/GenBank/DDBJ whole genome shotgun (WGS) entry which is preliminary data.</text>
</comment>
<feature type="compositionally biased region" description="Low complexity" evidence="1">
    <location>
        <begin position="165"/>
        <end position="178"/>
    </location>
</feature>
<evidence type="ECO:0000313" key="3">
    <source>
        <dbReference type="Proteomes" id="UP000789524"/>
    </source>
</evidence>
<reference evidence="2" key="1">
    <citation type="submission" date="2021-09" db="EMBL/GenBank/DDBJ databases">
        <authorList>
            <person name="Martin H S."/>
        </authorList>
    </citation>
    <scope>NUCLEOTIDE SEQUENCE</scope>
</reference>
<sequence length="186" mass="21023">MGQHCPNASCDELRALSGNVSQLPELLTWLEQNSTKKLTLHTIPKDDIEPMEWPIKHAQCQSCFYCFMDREVYVLIATFDRVQTEFIIRTPYYTTYTLDGTYDVITDTYRFGKFKSTKTNLSGSVLRFRIGNVLFLKRGNAVSATETFNTYGYLHLSALTGQMSPAAEESRSATSSTEDGAEFGSY</sequence>
<dbReference type="Proteomes" id="UP000789524">
    <property type="component" value="Unassembled WGS sequence"/>
</dbReference>
<proteinExistence type="predicted"/>
<organism evidence="2 3">
    <name type="scientific">Danaus chrysippus</name>
    <name type="common">African queen</name>
    <dbReference type="NCBI Taxonomy" id="151541"/>
    <lineage>
        <taxon>Eukaryota</taxon>
        <taxon>Metazoa</taxon>
        <taxon>Ecdysozoa</taxon>
        <taxon>Arthropoda</taxon>
        <taxon>Hexapoda</taxon>
        <taxon>Insecta</taxon>
        <taxon>Pterygota</taxon>
        <taxon>Neoptera</taxon>
        <taxon>Endopterygota</taxon>
        <taxon>Lepidoptera</taxon>
        <taxon>Glossata</taxon>
        <taxon>Ditrysia</taxon>
        <taxon>Papilionoidea</taxon>
        <taxon>Nymphalidae</taxon>
        <taxon>Danainae</taxon>
        <taxon>Danaini</taxon>
        <taxon>Danaina</taxon>
        <taxon>Danaus</taxon>
        <taxon>Anosia</taxon>
    </lineage>
</organism>
<dbReference type="EMBL" id="CAKASE010000074">
    <property type="protein sequence ID" value="CAG9575388.1"/>
    <property type="molecule type" value="Genomic_DNA"/>
</dbReference>
<dbReference type="AlphaFoldDB" id="A0A8J2R1L6"/>
<keyword evidence="3" id="KW-1185">Reference proteome</keyword>
<evidence type="ECO:0000256" key="1">
    <source>
        <dbReference type="SAM" id="MobiDB-lite"/>
    </source>
</evidence>
<accession>A0A8J2R1L6</accession>